<keyword evidence="3" id="KW-0732">Signal</keyword>
<dbReference type="AlphaFoldDB" id="A0AAJ0GSG7"/>
<evidence type="ECO:0000256" key="2">
    <source>
        <dbReference type="SAM" id="Phobius"/>
    </source>
</evidence>
<dbReference type="Proteomes" id="UP001273166">
    <property type="component" value="Unassembled WGS sequence"/>
</dbReference>
<name>A0AAJ0GSG7_9PEZI</name>
<evidence type="ECO:0000256" key="1">
    <source>
        <dbReference type="SAM" id="MobiDB-lite"/>
    </source>
</evidence>
<keyword evidence="2" id="KW-0472">Membrane</keyword>
<sequence>MSPLLVPVLLLICAHQAAGLALLGRSRRRNNATLPLIERQGTVIATRYTTIFASGDGSEPRTANSGYECRVDLLNDLWGFCPTTVIAATDCGLAGACVDSFDCSKGCGLTNAPLTTFTCSDAEAPFCSTALLTLSNNVGPYSYIACGESAKTDHYMVFTTEAVTTSITKPTSSSIPSSTASSSSAADSQRTSTSSPDGAAQSTTNSQSSGIAPSSGDISTAVDTQSTTDANNPPSSGRSNNNSNSNNNTGAIIGGVVGCLALLCICCVATAWVLRRNKKATATASASACESSGGSDPSGQDVANKSPPPPPGYGVEELAGYPVAELSARGPAAYDTSSSPWKGGTVYDGNGRLYMAPVELPASPRPVVGFGVR</sequence>
<dbReference type="RefSeq" id="XP_062721051.1">
    <property type="nucleotide sequence ID" value="XM_062864853.1"/>
</dbReference>
<evidence type="ECO:0000313" key="5">
    <source>
        <dbReference type="Proteomes" id="UP001273166"/>
    </source>
</evidence>
<feature type="transmembrane region" description="Helical" evidence="2">
    <location>
        <begin position="251"/>
        <end position="274"/>
    </location>
</feature>
<feature type="region of interest" description="Disordered" evidence="1">
    <location>
        <begin position="168"/>
        <end position="244"/>
    </location>
</feature>
<feature type="compositionally biased region" description="Low complexity" evidence="1">
    <location>
        <begin position="285"/>
        <end position="295"/>
    </location>
</feature>
<feature type="compositionally biased region" description="Polar residues" evidence="1">
    <location>
        <begin position="200"/>
        <end position="230"/>
    </location>
</feature>
<reference evidence="4" key="1">
    <citation type="journal article" date="2023" name="Mol. Phylogenet. Evol.">
        <title>Genome-scale phylogeny and comparative genomics of the fungal order Sordariales.</title>
        <authorList>
            <person name="Hensen N."/>
            <person name="Bonometti L."/>
            <person name="Westerberg I."/>
            <person name="Brannstrom I.O."/>
            <person name="Guillou S."/>
            <person name="Cros-Aarteil S."/>
            <person name="Calhoun S."/>
            <person name="Haridas S."/>
            <person name="Kuo A."/>
            <person name="Mondo S."/>
            <person name="Pangilinan J."/>
            <person name="Riley R."/>
            <person name="LaButti K."/>
            <person name="Andreopoulos B."/>
            <person name="Lipzen A."/>
            <person name="Chen C."/>
            <person name="Yan M."/>
            <person name="Daum C."/>
            <person name="Ng V."/>
            <person name="Clum A."/>
            <person name="Steindorff A."/>
            <person name="Ohm R.A."/>
            <person name="Martin F."/>
            <person name="Silar P."/>
            <person name="Natvig D.O."/>
            <person name="Lalanne C."/>
            <person name="Gautier V."/>
            <person name="Ament-Velasquez S.L."/>
            <person name="Kruys A."/>
            <person name="Hutchinson M.I."/>
            <person name="Powell A.J."/>
            <person name="Barry K."/>
            <person name="Miller A.N."/>
            <person name="Grigoriev I.V."/>
            <person name="Debuchy R."/>
            <person name="Gladieux P."/>
            <person name="Hiltunen Thoren M."/>
            <person name="Johannesson H."/>
        </authorList>
    </citation>
    <scope>NUCLEOTIDE SEQUENCE</scope>
    <source>
        <strain evidence="4">CBS 333.67</strain>
    </source>
</reference>
<evidence type="ECO:0000313" key="4">
    <source>
        <dbReference type="EMBL" id="KAK3305271.1"/>
    </source>
</evidence>
<keyword evidence="2" id="KW-0812">Transmembrane</keyword>
<evidence type="ECO:0000256" key="3">
    <source>
        <dbReference type="SAM" id="SignalP"/>
    </source>
</evidence>
<feature type="chain" id="PRO_5042598721" evidence="3">
    <location>
        <begin position="20"/>
        <end position="373"/>
    </location>
</feature>
<feature type="compositionally biased region" description="Low complexity" evidence="1">
    <location>
        <begin position="168"/>
        <end position="195"/>
    </location>
</feature>
<reference evidence="4" key="2">
    <citation type="submission" date="2023-06" db="EMBL/GenBank/DDBJ databases">
        <authorList>
            <consortium name="Lawrence Berkeley National Laboratory"/>
            <person name="Mondo S.J."/>
            <person name="Hensen N."/>
            <person name="Bonometti L."/>
            <person name="Westerberg I."/>
            <person name="Brannstrom I.O."/>
            <person name="Guillou S."/>
            <person name="Cros-Aarteil S."/>
            <person name="Calhoun S."/>
            <person name="Haridas S."/>
            <person name="Kuo A."/>
            <person name="Pangilinan J."/>
            <person name="Riley R."/>
            <person name="Labutti K."/>
            <person name="Andreopoulos B."/>
            <person name="Lipzen A."/>
            <person name="Chen C."/>
            <person name="Yanf M."/>
            <person name="Daum C."/>
            <person name="Ng V."/>
            <person name="Clum A."/>
            <person name="Steindorff A."/>
            <person name="Ohm R."/>
            <person name="Martin F."/>
            <person name="Silar P."/>
            <person name="Natvig D."/>
            <person name="Lalanne C."/>
            <person name="Gautier V."/>
            <person name="Ament-Velasquez S.L."/>
            <person name="Kruys A."/>
            <person name="Hutchinson M.I."/>
            <person name="Powell A.J."/>
            <person name="Barry K."/>
            <person name="Miller A.N."/>
            <person name="Grigoriev I.V."/>
            <person name="Debuchy R."/>
            <person name="Gladieux P."/>
            <person name="Thoren M.H."/>
            <person name="Johannesson H."/>
        </authorList>
    </citation>
    <scope>NUCLEOTIDE SEQUENCE</scope>
    <source>
        <strain evidence="4">CBS 333.67</strain>
    </source>
</reference>
<feature type="signal peptide" evidence="3">
    <location>
        <begin position="1"/>
        <end position="19"/>
    </location>
</feature>
<proteinExistence type="predicted"/>
<organism evidence="4 5">
    <name type="scientific">Chaetomium strumarium</name>
    <dbReference type="NCBI Taxonomy" id="1170767"/>
    <lineage>
        <taxon>Eukaryota</taxon>
        <taxon>Fungi</taxon>
        <taxon>Dikarya</taxon>
        <taxon>Ascomycota</taxon>
        <taxon>Pezizomycotina</taxon>
        <taxon>Sordariomycetes</taxon>
        <taxon>Sordariomycetidae</taxon>
        <taxon>Sordariales</taxon>
        <taxon>Chaetomiaceae</taxon>
        <taxon>Chaetomium</taxon>
    </lineage>
</organism>
<keyword evidence="2" id="KW-1133">Transmembrane helix</keyword>
<protein>
    <submittedName>
        <fullName evidence="4">Uncharacterized protein</fullName>
    </submittedName>
</protein>
<comment type="caution">
    <text evidence="4">The sequence shown here is derived from an EMBL/GenBank/DDBJ whole genome shotgun (WGS) entry which is preliminary data.</text>
</comment>
<gene>
    <name evidence="4" type="ORF">B0T15DRAFT_396679</name>
</gene>
<keyword evidence="5" id="KW-1185">Reference proteome</keyword>
<dbReference type="EMBL" id="JAUDZG010000004">
    <property type="protein sequence ID" value="KAK3305271.1"/>
    <property type="molecule type" value="Genomic_DNA"/>
</dbReference>
<feature type="region of interest" description="Disordered" evidence="1">
    <location>
        <begin position="285"/>
        <end position="315"/>
    </location>
</feature>
<feature type="compositionally biased region" description="Low complexity" evidence="1">
    <location>
        <begin position="231"/>
        <end position="244"/>
    </location>
</feature>
<dbReference type="GeneID" id="87883682"/>
<accession>A0AAJ0GSG7</accession>